<feature type="transmembrane region" description="Helical" evidence="7">
    <location>
        <begin position="345"/>
        <end position="364"/>
    </location>
</feature>
<dbReference type="Gene3D" id="1.20.1720.10">
    <property type="entry name" value="Multidrug resistance protein D"/>
    <property type="match status" value="1"/>
</dbReference>
<gene>
    <name evidence="9" type="primary">emrB</name>
    <name evidence="9" type="ordered locus">RMA_0207</name>
</gene>
<dbReference type="AlphaFoldDB" id="A8F0R5"/>
<accession>A8F0R5</accession>
<evidence type="ECO:0000313" key="10">
    <source>
        <dbReference type="Proteomes" id="UP000001311"/>
    </source>
</evidence>
<feature type="transmembrane region" description="Helical" evidence="7">
    <location>
        <begin position="486"/>
        <end position="509"/>
    </location>
</feature>
<dbReference type="Gene3D" id="1.20.1250.20">
    <property type="entry name" value="MFS general substrate transporter like domains"/>
    <property type="match status" value="1"/>
</dbReference>
<dbReference type="InterPro" id="IPR004638">
    <property type="entry name" value="EmrB-like"/>
</dbReference>
<dbReference type="PRINTS" id="PR01036">
    <property type="entry name" value="TCRTETB"/>
</dbReference>
<evidence type="ECO:0000256" key="4">
    <source>
        <dbReference type="ARBA" id="ARBA00022692"/>
    </source>
</evidence>
<keyword evidence="4 7" id="KW-0812">Transmembrane</keyword>
<evidence type="ECO:0000313" key="9">
    <source>
        <dbReference type="EMBL" id="ABV84501.1"/>
    </source>
</evidence>
<dbReference type="CDD" id="cd17503">
    <property type="entry name" value="MFS_LmrB_MDR_like"/>
    <property type="match status" value="1"/>
</dbReference>
<keyword evidence="10" id="KW-1185">Reference proteome</keyword>
<protein>
    <submittedName>
        <fullName evidence="9">MFS-type multidrug resistance protein B</fullName>
    </submittedName>
</protein>
<evidence type="ECO:0000256" key="1">
    <source>
        <dbReference type="ARBA" id="ARBA00004429"/>
    </source>
</evidence>
<dbReference type="Proteomes" id="UP000001311">
    <property type="component" value="Chromosome"/>
</dbReference>
<reference evidence="9 10" key="1">
    <citation type="journal article" date="2007" name="Genome Res.">
        <title>Lateral gene transfer between obligate intracellular bacteria: evidence from the Rickettsia massiliae genome.</title>
        <authorList>
            <person name="Blanc G."/>
            <person name="Ogata H."/>
            <person name="Robert C."/>
            <person name="Audic S."/>
            <person name="Claverie J.-M."/>
            <person name="Raoult D."/>
        </authorList>
    </citation>
    <scope>NUCLEOTIDE SEQUENCE [LARGE SCALE GENOMIC DNA]</scope>
    <source>
        <strain evidence="10">Mtu5</strain>
    </source>
</reference>
<dbReference type="PANTHER" id="PTHR23501">
    <property type="entry name" value="MAJOR FACILITATOR SUPERFAMILY"/>
    <property type="match status" value="1"/>
</dbReference>
<feature type="domain" description="Major facilitator superfamily (MFS) profile" evidence="8">
    <location>
        <begin position="23"/>
        <end position="511"/>
    </location>
</feature>
<dbReference type="KEGG" id="rms:RMA_0207"/>
<feature type="transmembrane region" description="Helical" evidence="7">
    <location>
        <begin position="21"/>
        <end position="54"/>
    </location>
</feature>
<dbReference type="InterPro" id="IPR036259">
    <property type="entry name" value="MFS_trans_sf"/>
</dbReference>
<dbReference type="InterPro" id="IPR020846">
    <property type="entry name" value="MFS_dom"/>
</dbReference>
<feature type="transmembrane region" description="Helical" evidence="7">
    <location>
        <begin position="370"/>
        <end position="389"/>
    </location>
</feature>
<feature type="transmembrane region" description="Helical" evidence="7">
    <location>
        <begin position="146"/>
        <end position="169"/>
    </location>
</feature>
<dbReference type="SUPFAM" id="SSF103473">
    <property type="entry name" value="MFS general substrate transporter"/>
    <property type="match status" value="1"/>
</dbReference>
<feature type="transmembrane region" description="Helical" evidence="7">
    <location>
        <begin position="175"/>
        <end position="197"/>
    </location>
</feature>
<dbReference type="GO" id="GO:0022857">
    <property type="term" value="F:transmembrane transporter activity"/>
    <property type="evidence" value="ECO:0007669"/>
    <property type="project" value="InterPro"/>
</dbReference>
<feature type="transmembrane region" description="Helical" evidence="7">
    <location>
        <begin position="279"/>
        <end position="307"/>
    </location>
</feature>
<dbReference type="GO" id="GO:0005886">
    <property type="term" value="C:plasma membrane"/>
    <property type="evidence" value="ECO:0007669"/>
    <property type="project" value="UniProtKB-SubCell"/>
</dbReference>
<evidence type="ECO:0000256" key="2">
    <source>
        <dbReference type="ARBA" id="ARBA00022448"/>
    </source>
</evidence>
<dbReference type="HOGENOM" id="CLU_000960_28_0_5"/>
<name>A8F0R5_RICM5</name>
<dbReference type="EMBL" id="CP000683">
    <property type="protein sequence ID" value="ABV84501.1"/>
    <property type="molecule type" value="Genomic_DNA"/>
</dbReference>
<proteinExistence type="predicted"/>
<evidence type="ECO:0000256" key="3">
    <source>
        <dbReference type="ARBA" id="ARBA00022475"/>
    </source>
</evidence>
<feature type="transmembrane region" description="Helical" evidence="7">
    <location>
        <begin position="241"/>
        <end position="259"/>
    </location>
</feature>
<dbReference type="Pfam" id="PF07690">
    <property type="entry name" value="MFS_1"/>
    <property type="match status" value="1"/>
</dbReference>
<evidence type="ECO:0000256" key="5">
    <source>
        <dbReference type="ARBA" id="ARBA00022989"/>
    </source>
</evidence>
<comment type="subcellular location">
    <subcellularLocation>
        <location evidence="1">Cell inner membrane</location>
        <topology evidence="1">Multi-pass membrane protein</topology>
    </subcellularLocation>
</comment>
<evidence type="ECO:0000256" key="6">
    <source>
        <dbReference type="ARBA" id="ARBA00023136"/>
    </source>
</evidence>
<feature type="transmembrane region" description="Helical" evidence="7">
    <location>
        <begin position="410"/>
        <end position="430"/>
    </location>
</feature>
<evidence type="ECO:0000256" key="7">
    <source>
        <dbReference type="SAM" id="Phobius"/>
    </source>
</evidence>
<dbReference type="InterPro" id="IPR011701">
    <property type="entry name" value="MFS"/>
</dbReference>
<keyword evidence="3" id="KW-1003">Cell membrane</keyword>
<sequence length="524" mass="57304">MYNLIMSNDNLQPPALSKKQLFAFFGMVVGMFMSVLDIQIVASSLSVIAAGLAASNDELSWVQTSYLIAEVIIIPITGFLARLLATRIAYFIAALGFTVMSVLCSLATNIESMIIFRALQGFFGGAMIPTVFSTVFILFPASQRPIVTILIGLVVTVAPTLGPTLGGYITEILSWHFMFLLNVIPGIFVCTVVFLYGDFDKPNYKLLKNFDFLGILLMALTLGLLQYVLEEGNKKGWLEDNLILFLSIAVILGFILLIIRELTFINPILDLKTFLYKDFTFGCLYSFVMGIGLYGAVYILPLFLFTIAGYDTLQIGATMMVTGGAQFLSAPLAGRMLGLGVDLRLMLIIGLGGFALGCHLNSFLTPDSQFAAFVLPQFVRGLSLMFCFIPTNNIALGNMPKERVGNASGLYNLTRNLGGAVGLAIISTILTNDTKAFMQYLSENISSTSIMALEQLDSYTELLSGKVLNPEKASYLLLANKLNHDAFVIAINNIFNMIGLLFVFIMLLIPFTSNIKLTENVNAH</sequence>
<dbReference type="PROSITE" id="PS50850">
    <property type="entry name" value="MFS"/>
    <property type="match status" value="1"/>
</dbReference>
<organism evidence="9 10">
    <name type="scientific">Rickettsia massiliae (strain Mtu5)</name>
    <dbReference type="NCBI Taxonomy" id="416276"/>
    <lineage>
        <taxon>Bacteria</taxon>
        <taxon>Pseudomonadati</taxon>
        <taxon>Pseudomonadota</taxon>
        <taxon>Alphaproteobacteria</taxon>
        <taxon>Rickettsiales</taxon>
        <taxon>Rickettsiaceae</taxon>
        <taxon>Rickettsieae</taxon>
        <taxon>Rickettsia</taxon>
        <taxon>spotted fever group</taxon>
    </lineage>
</organism>
<keyword evidence="6 7" id="KW-0472">Membrane</keyword>
<keyword evidence="2" id="KW-0813">Transport</keyword>
<feature type="transmembrane region" description="Helical" evidence="7">
    <location>
        <begin position="209"/>
        <end position="229"/>
    </location>
</feature>
<dbReference type="NCBIfam" id="TIGR00711">
    <property type="entry name" value="efflux_EmrB"/>
    <property type="match status" value="1"/>
</dbReference>
<feature type="transmembrane region" description="Helical" evidence="7">
    <location>
        <begin position="114"/>
        <end position="139"/>
    </location>
</feature>
<keyword evidence="5 7" id="KW-1133">Transmembrane helix</keyword>
<feature type="transmembrane region" description="Helical" evidence="7">
    <location>
        <begin position="88"/>
        <end position="108"/>
    </location>
</feature>
<dbReference type="PANTHER" id="PTHR23501:SF51">
    <property type="entry name" value="MULTIDRUG RESISTANCE PROTEIN B"/>
    <property type="match status" value="1"/>
</dbReference>
<evidence type="ECO:0000259" key="8">
    <source>
        <dbReference type="PROSITE" id="PS50850"/>
    </source>
</evidence>